<protein>
    <submittedName>
        <fullName evidence="1">Gamma-glutamylcyclotransferase</fullName>
    </submittedName>
</protein>
<dbReference type="CDD" id="cd06661">
    <property type="entry name" value="GGCT_like"/>
    <property type="match status" value="1"/>
</dbReference>
<accession>A0A4R0P781</accession>
<dbReference type="InterPro" id="IPR036568">
    <property type="entry name" value="GGCT-like_sf"/>
</dbReference>
<comment type="caution">
    <text evidence="1">The sequence shown here is derived from an EMBL/GenBank/DDBJ whole genome shotgun (WGS) entry which is preliminary data.</text>
</comment>
<organism evidence="1 2">
    <name type="scientific">Oricola cellulosilytica</name>
    <dbReference type="NCBI Taxonomy" id="1429082"/>
    <lineage>
        <taxon>Bacteria</taxon>
        <taxon>Pseudomonadati</taxon>
        <taxon>Pseudomonadota</taxon>
        <taxon>Alphaproteobacteria</taxon>
        <taxon>Hyphomicrobiales</taxon>
        <taxon>Ahrensiaceae</taxon>
        <taxon>Oricola</taxon>
    </lineage>
</organism>
<dbReference type="SUPFAM" id="SSF110857">
    <property type="entry name" value="Gamma-glutamyl cyclotransferase-like"/>
    <property type="match status" value="1"/>
</dbReference>
<proteinExistence type="predicted"/>
<gene>
    <name evidence="1" type="ORF">E0D97_15805</name>
</gene>
<sequence>MWDEIGRAAAKGDLFAYFGYGSLVNRATHRTRILGAAKASVRGWRRHWQARPDPSEEGLSFLSVKPDVEAGHDLPGLLVFDHIENLDALDRRELGYDRRVVARNAIVFSGDFEFDGPVFIYEARPPARRDAHHSILQSYLDAVLQGYLREYGEDHVRRFILETHAFDTPVIQDRHVPRYTRHVLLEAEERAFIDSMLREHGVSQVEA</sequence>
<dbReference type="AlphaFoldDB" id="A0A4R0P781"/>
<dbReference type="OrthoDB" id="5567366at2"/>
<dbReference type="RefSeq" id="WP_131570740.1">
    <property type="nucleotide sequence ID" value="NZ_JAINFK010000007.1"/>
</dbReference>
<evidence type="ECO:0000313" key="2">
    <source>
        <dbReference type="Proteomes" id="UP000291301"/>
    </source>
</evidence>
<evidence type="ECO:0000313" key="1">
    <source>
        <dbReference type="EMBL" id="TCD11804.1"/>
    </source>
</evidence>
<keyword evidence="1" id="KW-0808">Transferase</keyword>
<dbReference type="EMBL" id="SJST01000008">
    <property type="protein sequence ID" value="TCD11804.1"/>
    <property type="molecule type" value="Genomic_DNA"/>
</dbReference>
<reference evidence="1 2" key="1">
    <citation type="journal article" date="2015" name="Antonie Van Leeuwenhoek">
        <title>Oricola cellulosilytica gen. nov., sp. nov., a cellulose-degrading bacterium of the family Phyllobacteriaceae isolated from surface seashore water, and emended descriptions of Mesorhizobium loti and Phyllobacterium myrsinacearum.</title>
        <authorList>
            <person name="Hameed A."/>
            <person name="Shahina M."/>
            <person name="Lai W.A."/>
            <person name="Lin S.Y."/>
            <person name="Young L.S."/>
            <person name="Liu Y.C."/>
            <person name="Hsu Y.H."/>
            <person name="Young C.C."/>
        </authorList>
    </citation>
    <scope>NUCLEOTIDE SEQUENCE [LARGE SCALE GENOMIC DNA]</scope>
    <source>
        <strain evidence="1 2">KCTC 52183</strain>
    </source>
</reference>
<dbReference type="GO" id="GO:0016740">
    <property type="term" value="F:transferase activity"/>
    <property type="evidence" value="ECO:0007669"/>
    <property type="project" value="UniProtKB-KW"/>
</dbReference>
<name>A0A4R0P781_9HYPH</name>
<dbReference type="Proteomes" id="UP000291301">
    <property type="component" value="Unassembled WGS sequence"/>
</dbReference>
<keyword evidence="2" id="KW-1185">Reference proteome</keyword>
<dbReference type="Gene3D" id="3.10.490.10">
    <property type="entry name" value="Gamma-glutamyl cyclotransferase-like"/>
    <property type="match status" value="1"/>
</dbReference>
<dbReference type="InterPro" id="IPR013024">
    <property type="entry name" value="GGCT-like"/>
</dbReference>